<name>A0A8T3BHV7_DENNO</name>
<reference evidence="1" key="1">
    <citation type="journal article" date="2022" name="Front. Genet.">
        <title>Chromosome-Scale Assembly of the Dendrobium nobile Genome Provides Insights Into the Molecular Mechanism of the Biosynthesis of the Medicinal Active Ingredient of Dendrobium.</title>
        <authorList>
            <person name="Xu Q."/>
            <person name="Niu S.-C."/>
            <person name="Li K.-L."/>
            <person name="Zheng P.-J."/>
            <person name="Zhang X.-J."/>
            <person name="Jia Y."/>
            <person name="Liu Y."/>
            <person name="Niu Y.-X."/>
            <person name="Yu L.-H."/>
            <person name="Chen D.-F."/>
            <person name="Zhang G.-Q."/>
        </authorList>
    </citation>
    <scope>NUCLEOTIDE SEQUENCE</scope>
    <source>
        <tissue evidence="1">Leaf</tissue>
    </source>
</reference>
<organism evidence="1 2">
    <name type="scientific">Dendrobium nobile</name>
    <name type="common">Orchid</name>
    <dbReference type="NCBI Taxonomy" id="94219"/>
    <lineage>
        <taxon>Eukaryota</taxon>
        <taxon>Viridiplantae</taxon>
        <taxon>Streptophyta</taxon>
        <taxon>Embryophyta</taxon>
        <taxon>Tracheophyta</taxon>
        <taxon>Spermatophyta</taxon>
        <taxon>Magnoliopsida</taxon>
        <taxon>Liliopsida</taxon>
        <taxon>Asparagales</taxon>
        <taxon>Orchidaceae</taxon>
        <taxon>Epidendroideae</taxon>
        <taxon>Malaxideae</taxon>
        <taxon>Dendrobiinae</taxon>
        <taxon>Dendrobium</taxon>
    </lineage>
</organism>
<evidence type="ECO:0000313" key="2">
    <source>
        <dbReference type="Proteomes" id="UP000829196"/>
    </source>
</evidence>
<dbReference type="InterPro" id="IPR040256">
    <property type="entry name" value="At4g02000-like"/>
</dbReference>
<comment type="caution">
    <text evidence="1">The sequence shown here is derived from an EMBL/GenBank/DDBJ whole genome shotgun (WGS) entry which is preliminary data.</text>
</comment>
<sequence length="393" mass="42807">MKLIKWTLDIEVASHVMSIWISFPNLRPRLFAPRILHDLGFVFGKPLKINNSTSSGSRPSVARILVELYVTKHYPDKIWIGPDNIGYVQYMVMEDFPQYYAHSFSFGQSKAACRILPPHLDSSALPMSTLIVNNMMGEGGDVALVLPDLMVVSSVFVVVAPDGIVCDDSAMYGLVVNLDVDLPMPSNSLVSLVVVSPVLPSMGGYSVVLVDSVAVLDSPINVRLVRSSPYLSPAAYGPVVAFCSNISLIVDGDLVVYGAMDVIFLVYVDGADLAFGKSASLVDGGEEASAIVGKVGVEVPFVDVSISVISNANLFVHLARDSVRCQCDWLHDDMSVDSEKILLIPPSKWAHSITTLKITHRFHLLLGHPISVSLICCREKEKKDCLQKESTEE</sequence>
<protein>
    <recommendedName>
        <fullName evidence="3">DUF4283 domain-containing protein</fullName>
    </recommendedName>
</protein>
<evidence type="ECO:0000313" key="1">
    <source>
        <dbReference type="EMBL" id="KAI0511860.1"/>
    </source>
</evidence>
<dbReference type="Proteomes" id="UP000829196">
    <property type="component" value="Unassembled WGS sequence"/>
</dbReference>
<proteinExistence type="predicted"/>
<evidence type="ECO:0008006" key="3">
    <source>
        <dbReference type="Google" id="ProtNLM"/>
    </source>
</evidence>
<dbReference type="PANTHER" id="PTHR31286:SF180">
    <property type="entry name" value="OS10G0362600 PROTEIN"/>
    <property type="match status" value="1"/>
</dbReference>
<gene>
    <name evidence="1" type="ORF">KFK09_012494</name>
</gene>
<dbReference type="EMBL" id="JAGYWB010000009">
    <property type="protein sequence ID" value="KAI0511860.1"/>
    <property type="molecule type" value="Genomic_DNA"/>
</dbReference>
<keyword evidence="2" id="KW-1185">Reference proteome</keyword>
<accession>A0A8T3BHV7</accession>
<dbReference type="AlphaFoldDB" id="A0A8T3BHV7"/>
<dbReference type="PANTHER" id="PTHR31286">
    <property type="entry name" value="GLYCINE-RICH CELL WALL STRUCTURAL PROTEIN 1.8-LIKE"/>
    <property type="match status" value="1"/>
</dbReference>